<protein>
    <submittedName>
        <fullName evidence="3">Periplasmic protein TonB, links inner and outer membranes</fullName>
    </submittedName>
</protein>
<name>A0A2K8SVD0_9NOSO</name>
<organism evidence="3 4">
    <name type="scientific">Nostoc flagelliforme CCNUN1</name>
    <dbReference type="NCBI Taxonomy" id="2038116"/>
    <lineage>
        <taxon>Bacteria</taxon>
        <taxon>Bacillati</taxon>
        <taxon>Cyanobacteriota</taxon>
        <taxon>Cyanophyceae</taxon>
        <taxon>Nostocales</taxon>
        <taxon>Nostocaceae</taxon>
        <taxon>Nostoc</taxon>
    </lineage>
</organism>
<dbReference type="OrthoDB" id="506407at2"/>
<dbReference type="AlphaFoldDB" id="A0A2K8SVD0"/>
<keyword evidence="4" id="KW-1185">Reference proteome</keyword>
<evidence type="ECO:0000256" key="2">
    <source>
        <dbReference type="SAM" id="Phobius"/>
    </source>
</evidence>
<evidence type="ECO:0000256" key="1">
    <source>
        <dbReference type="SAM" id="MobiDB-lite"/>
    </source>
</evidence>
<feature type="compositionally biased region" description="Polar residues" evidence="1">
    <location>
        <begin position="422"/>
        <end position="433"/>
    </location>
</feature>
<feature type="compositionally biased region" description="Basic and acidic residues" evidence="1">
    <location>
        <begin position="369"/>
        <end position="379"/>
    </location>
</feature>
<dbReference type="EMBL" id="CP024785">
    <property type="protein sequence ID" value="AUB38725.1"/>
    <property type="molecule type" value="Genomic_DNA"/>
</dbReference>
<reference evidence="3 4" key="1">
    <citation type="submission" date="2017-11" db="EMBL/GenBank/DDBJ databases">
        <title>Complete genome of a free-living desiccation-tolerant cyanobacterium and its photosynthetic adaptation to extreme terrestrial habitat.</title>
        <authorList>
            <person name="Shang J."/>
        </authorList>
    </citation>
    <scope>NUCLEOTIDE SEQUENCE [LARGE SCALE GENOMIC DNA]</scope>
    <source>
        <strain evidence="3 4">CCNUN1</strain>
    </source>
</reference>
<evidence type="ECO:0000313" key="4">
    <source>
        <dbReference type="Proteomes" id="UP000232003"/>
    </source>
</evidence>
<feature type="compositionally biased region" description="Polar residues" evidence="1">
    <location>
        <begin position="482"/>
        <end position="495"/>
    </location>
</feature>
<evidence type="ECO:0000313" key="3">
    <source>
        <dbReference type="EMBL" id="AUB38725.1"/>
    </source>
</evidence>
<feature type="region of interest" description="Disordered" evidence="1">
    <location>
        <begin position="467"/>
        <end position="560"/>
    </location>
</feature>
<dbReference type="Proteomes" id="UP000232003">
    <property type="component" value="Chromosome"/>
</dbReference>
<sequence length="560" mass="59987">MSYVSLFKNIPELLSQPIGIAAIASLGIHGAIAMIVPLMPMDSSKSKDTASSKTVGLLELSQVDQSRLPQSTPQIGLQQLPPIAPLSPPNFSAQTLLPPVAPAPSSQLVLPPLPASSNNYRVSSLPTRQSLRMIPSGNLGFDASKFDSSKFNTSPKFSRSAPGVNVSDTKYEAPQAVAVNRLPELQSQKIPDDILQKPLARNRLPQLQSQQIPDDILRNAQSPNLSDTSPIATAQGNTTSQMTQSGNDASRIAQNPLINSLKQAPRAGDSLTLIRGTTSQASDLSGKGTQLAIAQLDSYANLRKEVQQQYPNAQQKPVIRQTLSTQKPNLEGAVLGVLVVDPDGKVLDIKFQDKLVSPELKSKAREYFNKQSPKGDKRISSYPFNLSFQNNTSNTTGTTQLSAPGVNGNQLTPKPFPELRIRNNQPTPSSTGTVKPLAAPGVNGNQPEFSPTAAPKPLSELRIRNNQPASLPTGTLKPLSATGVNSNQPTPSPAVTSKPFPELQIRNNQLTPSSAATTSEPLVLPRVNKSQPTASAESDGKLVERLREVKENRQKSNPEK</sequence>
<feature type="region of interest" description="Disordered" evidence="1">
    <location>
        <begin position="369"/>
        <end position="455"/>
    </location>
</feature>
<dbReference type="RefSeq" id="WP_100899956.1">
    <property type="nucleotide sequence ID" value="NZ_CAWNNC010000001.1"/>
</dbReference>
<feature type="compositionally biased region" description="Polar residues" evidence="1">
    <location>
        <begin position="505"/>
        <end position="520"/>
    </location>
</feature>
<feature type="compositionally biased region" description="Basic and acidic residues" evidence="1">
    <location>
        <begin position="538"/>
        <end position="560"/>
    </location>
</feature>
<proteinExistence type="predicted"/>
<gene>
    <name evidence="3" type="ORF">COO91_04700</name>
</gene>
<feature type="transmembrane region" description="Helical" evidence="2">
    <location>
        <begin position="20"/>
        <end position="39"/>
    </location>
</feature>
<keyword evidence="2" id="KW-0472">Membrane</keyword>
<keyword evidence="2" id="KW-0812">Transmembrane</keyword>
<accession>A0A2K8SVD0</accession>
<feature type="region of interest" description="Disordered" evidence="1">
    <location>
        <begin position="219"/>
        <end position="246"/>
    </location>
</feature>
<keyword evidence="2" id="KW-1133">Transmembrane helix</keyword>
<dbReference type="KEGG" id="nfl:COO91_04700"/>
<feature type="compositionally biased region" description="Low complexity" evidence="1">
    <location>
        <begin position="390"/>
        <end position="399"/>
    </location>
</feature>